<accession>A0A7D9LFQ1</accession>
<dbReference type="PANTHER" id="PTHR23294">
    <property type="entry name" value="ET TRANSLATION PRODUCT-RELATED"/>
    <property type="match status" value="1"/>
</dbReference>
<dbReference type="PANTHER" id="PTHR23294:SF0">
    <property type="entry name" value="UNC93-LIKE PROTEIN MFSD11"/>
    <property type="match status" value="1"/>
</dbReference>
<keyword evidence="6" id="KW-0325">Glycoprotein</keyword>
<evidence type="ECO:0000313" key="9">
    <source>
        <dbReference type="EMBL" id="CAB4031832.1"/>
    </source>
</evidence>
<evidence type="ECO:0000256" key="1">
    <source>
        <dbReference type="ARBA" id="ARBA00004141"/>
    </source>
</evidence>
<evidence type="ECO:0000256" key="6">
    <source>
        <dbReference type="ARBA" id="ARBA00023180"/>
    </source>
</evidence>
<dbReference type="AlphaFoldDB" id="A0A7D9LFQ1"/>
<evidence type="ECO:0000256" key="4">
    <source>
        <dbReference type="ARBA" id="ARBA00022989"/>
    </source>
</evidence>
<dbReference type="Proteomes" id="UP001152795">
    <property type="component" value="Unassembled WGS sequence"/>
</dbReference>
<evidence type="ECO:0000313" key="10">
    <source>
        <dbReference type="Proteomes" id="UP001152795"/>
    </source>
</evidence>
<dbReference type="GO" id="GO:0016020">
    <property type="term" value="C:membrane"/>
    <property type="evidence" value="ECO:0007669"/>
    <property type="project" value="UniProtKB-SubCell"/>
</dbReference>
<dbReference type="Gene3D" id="1.20.1250.20">
    <property type="entry name" value="MFS general substrate transporter like domains"/>
    <property type="match status" value="2"/>
</dbReference>
<comment type="caution">
    <text evidence="9">The sequence shown here is derived from an EMBL/GenBank/DDBJ whole genome shotgun (WGS) entry which is preliminary data.</text>
</comment>
<evidence type="ECO:0000256" key="3">
    <source>
        <dbReference type="ARBA" id="ARBA00022692"/>
    </source>
</evidence>
<name>A0A7D9LFQ1_PARCT</name>
<dbReference type="InterPro" id="IPR036259">
    <property type="entry name" value="MFS_trans_sf"/>
</dbReference>
<evidence type="ECO:0000256" key="7">
    <source>
        <dbReference type="ARBA" id="ARBA00040302"/>
    </source>
</evidence>
<keyword evidence="10" id="KW-1185">Reference proteome</keyword>
<dbReference type="InterPro" id="IPR010291">
    <property type="entry name" value="Ion_channel_UNC-93"/>
</dbReference>
<comment type="subcellular location">
    <subcellularLocation>
        <location evidence="1">Membrane</location>
        <topology evidence="1">Multi-pass membrane protein</topology>
    </subcellularLocation>
</comment>
<dbReference type="InterPro" id="IPR051617">
    <property type="entry name" value="UNC-93-like_regulator"/>
</dbReference>
<protein>
    <recommendedName>
        <fullName evidence="7">UNC93-like protein MFSD11</fullName>
    </recommendedName>
    <alternativeName>
        <fullName evidence="8">Major facilitator superfamily domain-containing protein 11</fullName>
    </alternativeName>
</protein>
<keyword evidence="5" id="KW-0472">Membrane</keyword>
<evidence type="ECO:0000256" key="2">
    <source>
        <dbReference type="ARBA" id="ARBA00009172"/>
    </source>
</evidence>
<dbReference type="EMBL" id="CACRXK020017929">
    <property type="protein sequence ID" value="CAB4031832.1"/>
    <property type="molecule type" value="Genomic_DNA"/>
</dbReference>
<keyword evidence="3" id="KW-0812">Transmembrane</keyword>
<reference evidence="9" key="1">
    <citation type="submission" date="2020-04" db="EMBL/GenBank/DDBJ databases">
        <authorList>
            <person name="Alioto T."/>
            <person name="Alioto T."/>
            <person name="Gomez Garrido J."/>
        </authorList>
    </citation>
    <scope>NUCLEOTIDE SEQUENCE</scope>
    <source>
        <strain evidence="9">A484AB</strain>
    </source>
</reference>
<gene>
    <name evidence="9" type="ORF">PACLA_8A044865</name>
</gene>
<dbReference type="OrthoDB" id="196103at2759"/>
<organism evidence="9 10">
    <name type="scientific">Paramuricea clavata</name>
    <name type="common">Red gorgonian</name>
    <name type="synonym">Violescent sea-whip</name>
    <dbReference type="NCBI Taxonomy" id="317549"/>
    <lineage>
        <taxon>Eukaryota</taxon>
        <taxon>Metazoa</taxon>
        <taxon>Cnidaria</taxon>
        <taxon>Anthozoa</taxon>
        <taxon>Octocorallia</taxon>
        <taxon>Malacalcyonacea</taxon>
        <taxon>Plexauridae</taxon>
        <taxon>Paramuricea</taxon>
    </lineage>
</organism>
<proteinExistence type="inferred from homology"/>
<evidence type="ECO:0000256" key="5">
    <source>
        <dbReference type="ARBA" id="ARBA00023136"/>
    </source>
</evidence>
<dbReference type="SUPFAM" id="SSF103473">
    <property type="entry name" value="MFS general substrate transporter"/>
    <property type="match status" value="1"/>
</dbReference>
<dbReference type="Pfam" id="PF05978">
    <property type="entry name" value="UNC-93"/>
    <property type="match status" value="1"/>
</dbReference>
<comment type="similarity">
    <text evidence="2">Belongs to the unc-93 family.</text>
</comment>
<sequence>MMLGGFCYWLFILSLYFVSKYVQHDLSGLLYTASVVIGFGAAVIWTAQGSCLTVNSSDETMGRNSGIFWAFLQCSMLIGSLIVYFCFKPKNGSTLISLDQRSTVLCIFIALSAFGTLFFLLLRSAKNKKKEGSEEDLIVNLQGSETRVETSSSPWESFVSSLRLFITKPMLCLNIVFVYTGLELTFFSGVYGTSVGNTLRFAESKRLIGLSGVFIGIGEILGGGVFGIFGQRITAKGRDSVVLLGMLVHFVTFFLILLNLPEESPNSASHGMGFFFKPSVSIAMLCAFLLGFGDSCFNTQIMSLLGNFYSDNSASAFAIFKFSQSVAAAVGFFYSSHLGLKAQLYILVRKYSF</sequence>
<evidence type="ECO:0000256" key="8">
    <source>
        <dbReference type="ARBA" id="ARBA00041910"/>
    </source>
</evidence>
<keyword evidence="4" id="KW-1133">Transmembrane helix</keyword>